<organism evidence="2 3">
    <name type="scientific">Actinidia rufa</name>
    <dbReference type="NCBI Taxonomy" id="165716"/>
    <lineage>
        <taxon>Eukaryota</taxon>
        <taxon>Viridiplantae</taxon>
        <taxon>Streptophyta</taxon>
        <taxon>Embryophyta</taxon>
        <taxon>Tracheophyta</taxon>
        <taxon>Spermatophyta</taxon>
        <taxon>Magnoliopsida</taxon>
        <taxon>eudicotyledons</taxon>
        <taxon>Gunneridae</taxon>
        <taxon>Pentapetalae</taxon>
        <taxon>asterids</taxon>
        <taxon>Ericales</taxon>
        <taxon>Actinidiaceae</taxon>
        <taxon>Actinidia</taxon>
    </lineage>
</organism>
<accession>A0A7J0F0R3</accession>
<feature type="region of interest" description="Disordered" evidence="1">
    <location>
        <begin position="1"/>
        <end position="46"/>
    </location>
</feature>
<dbReference type="OrthoDB" id="1739567at2759"/>
<protein>
    <submittedName>
        <fullName evidence="2">Transducin/WD40 repeat-like superfamily protein</fullName>
    </submittedName>
</protein>
<evidence type="ECO:0000256" key="1">
    <source>
        <dbReference type="SAM" id="MobiDB-lite"/>
    </source>
</evidence>
<name>A0A7J0F0R3_9ERIC</name>
<dbReference type="EMBL" id="BJWL01000008">
    <property type="protein sequence ID" value="GFY92288.1"/>
    <property type="molecule type" value="Genomic_DNA"/>
</dbReference>
<evidence type="ECO:0000313" key="3">
    <source>
        <dbReference type="Proteomes" id="UP000585474"/>
    </source>
</evidence>
<feature type="compositionally biased region" description="Pro residues" evidence="1">
    <location>
        <begin position="1"/>
        <end position="12"/>
    </location>
</feature>
<gene>
    <name evidence="2" type="ORF">Acr_08g0006840</name>
</gene>
<evidence type="ECO:0000313" key="2">
    <source>
        <dbReference type="EMBL" id="GFY92288.1"/>
    </source>
</evidence>
<proteinExistence type="predicted"/>
<dbReference type="Proteomes" id="UP000585474">
    <property type="component" value="Unassembled WGS sequence"/>
</dbReference>
<reference evidence="2 3" key="1">
    <citation type="submission" date="2019-07" db="EMBL/GenBank/DDBJ databases">
        <title>De Novo Assembly of kiwifruit Actinidia rufa.</title>
        <authorList>
            <person name="Sugita-Konishi S."/>
            <person name="Sato K."/>
            <person name="Mori E."/>
            <person name="Abe Y."/>
            <person name="Kisaki G."/>
            <person name="Hamano K."/>
            <person name="Suezawa K."/>
            <person name="Otani M."/>
            <person name="Fukuda T."/>
            <person name="Manabe T."/>
            <person name="Gomi K."/>
            <person name="Tabuchi M."/>
            <person name="Akimitsu K."/>
            <person name="Kataoka I."/>
        </authorList>
    </citation>
    <scope>NUCLEOTIDE SEQUENCE [LARGE SCALE GENOMIC DNA]</scope>
    <source>
        <strain evidence="3">cv. Fuchu</strain>
    </source>
</reference>
<keyword evidence="3" id="KW-1185">Reference proteome</keyword>
<comment type="caution">
    <text evidence="2">The sequence shown here is derived from an EMBL/GenBank/DDBJ whole genome shotgun (WGS) entry which is preliminary data.</text>
</comment>
<dbReference type="AlphaFoldDB" id="A0A7J0F0R3"/>
<sequence>MMGLQQPPPPMMRQPSASSANMGGPPPDYHHPPLRRLTPPYDAHGDSFAAKRMRKIGQRRAVDYTSTVVRTLPESGTS</sequence>